<sequence length="251" mass="26808">MSTPTTPRAKIRLYVPAPYAPGAEVPLAPEQAHYLANVMRQKPGDTVGVFNGADGEWSAEIATLTRKGGTVRLLAQTGPHRAPPDVWLLFAPLKKARTDFVAQKATEMGAGLIQPVMTKRTIADRLKLDRLAANTVEAAEQCGLTALPQVREPETLDRLLDGWDASRKLLFCDEAGQGAAPILTALAGRPRGEPWAILIGPEGGFDPAEAARLRALPFVVPVTLGPRIMRADTAAIAALGVWQAVLGDWEG</sequence>
<evidence type="ECO:0000259" key="13">
    <source>
        <dbReference type="Pfam" id="PF04452"/>
    </source>
</evidence>
<evidence type="ECO:0000256" key="3">
    <source>
        <dbReference type="ARBA" id="ARBA00012328"/>
    </source>
</evidence>
<dbReference type="Pfam" id="PF04452">
    <property type="entry name" value="Methyltrans_RNA"/>
    <property type="match status" value="1"/>
</dbReference>
<evidence type="ECO:0000256" key="1">
    <source>
        <dbReference type="ARBA" id="ARBA00004496"/>
    </source>
</evidence>
<feature type="domain" description="Ribosomal RNA small subunit methyltransferase E methyltransferase" evidence="13">
    <location>
        <begin position="83"/>
        <end position="243"/>
    </location>
</feature>
<dbReference type="AlphaFoldDB" id="A0A9J6PII4"/>
<dbReference type="InterPro" id="IPR006700">
    <property type="entry name" value="RsmE"/>
</dbReference>
<accession>A0A9J6PII4</accession>
<dbReference type="GO" id="GO:0070475">
    <property type="term" value="P:rRNA base methylation"/>
    <property type="evidence" value="ECO:0007669"/>
    <property type="project" value="TreeGrafter"/>
</dbReference>
<dbReference type="InterPro" id="IPR015947">
    <property type="entry name" value="PUA-like_sf"/>
</dbReference>
<dbReference type="Proteomes" id="UP001055804">
    <property type="component" value="Unassembled WGS sequence"/>
</dbReference>
<evidence type="ECO:0000256" key="7">
    <source>
        <dbReference type="ARBA" id="ARBA00022603"/>
    </source>
</evidence>
<evidence type="ECO:0000256" key="9">
    <source>
        <dbReference type="ARBA" id="ARBA00022691"/>
    </source>
</evidence>
<dbReference type="InterPro" id="IPR029028">
    <property type="entry name" value="Alpha/beta_knot_MTases"/>
</dbReference>
<dbReference type="PANTHER" id="PTHR30027:SF3">
    <property type="entry name" value="16S RRNA (URACIL(1498)-N(3))-METHYLTRANSFERASE"/>
    <property type="match status" value="1"/>
</dbReference>
<keyword evidence="7 12" id="KW-0489">Methyltransferase</keyword>
<comment type="similarity">
    <text evidence="2 12">Belongs to the RNA methyltransferase RsmE family.</text>
</comment>
<dbReference type="EC" id="2.1.1.193" evidence="3 12"/>
<protein>
    <recommendedName>
        <fullName evidence="4 12">Ribosomal RNA small subunit methyltransferase E</fullName>
        <ecNumber evidence="3 12">2.1.1.193</ecNumber>
    </recommendedName>
</protein>
<dbReference type="InterPro" id="IPR029026">
    <property type="entry name" value="tRNA_m1G_MTases_N"/>
</dbReference>
<evidence type="ECO:0000313" key="15">
    <source>
        <dbReference type="EMBL" id="MCP1337616.1"/>
    </source>
</evidence>
<evidence type="ECO:0000256" key="5">
    <source>
        <dbReference type="ARBA" id="ARBA00022490"/>
    </source>
</evidence>
<organism evidence="15 16">
    <name type="scientific">Futiania mangrovi</name>
    <dbReference type="NCBI Taxonomy" id="2959716"/>
    <lineage>
        <taxon>Bacteria</taxon>
        <taxon>Pseudomonadati</taxon>
        <taxon>Pseudomonadota</taxon>
        <taxon>Alphaproteobacteria</taxon>
        <taxon>Futianiales</taxon>
        <taxon>Futianiaceae</taxon>
        <taxon>Futiania</taxon>
    </lineage>
</organism>
<keyword evidence="9 12" id="KW-0949">S-adenosyl-L-methionine</keyword>
<keyword evidence="6 12" id="KW-0698">rRNA processing</keyword>
<evidence type="ECO:0000256" key="4">
    <source>
        <dbReference type="ARBA" id="ARBA00013673"/>
    </source>
</evidence>
<dbReference type="RefSeq" id="WP_269333578.1">
    <property type="nucleotide sequence ID" value="NZ_JAMZFT010000003.1"/>
</dbReference>
<dbReference type="GO" id="GO:0005737">
    <property type="term" value="C:cytoplasm"/>
    <property type="evidence" value="ECO:0007669"/>
    <property type="project" value="UniProtKB-SubCell"/>
</dbReference>
<keyword evidence="16" id="KW-1185">Reference proteome</keyword>
<evidence type="ECO:0000256" key="12">
    <source>
        <dbReference type="PIRNR" id="PIRNR015601"/>
    </source>
</evidence>
<gene>
    <name evidence="15" type="ORF">NJQ99_14430</name>
</gene>
<dbReference type="SUPFAM" id="SSF75217">
    <property type="entry name" value="alpha/beta knot"/>
    <property type="match status" value="1"/>
</dbReference>
<dbReference type="NCBIfam" id="NF008696">
    <property type="entry name" value="PRK11713.3-5"/>
    <property type="match status" value="1"/>
</dbReference>
<evidence type="ECO:0000259" key="14">
    <source>
        <dbReference type="Pfam" id="PF20260"/>
    </source>
</evidence>
<evidence type="ECO:0000256" key="6">
    <source>
        <dbReference type="ARBA" id="ARBA00022552"/>
    </source>
</evidence>
<dbReference type="EMBL" id="JAMZFT010000003">
    <property type="protein sequence ID" value="MCP1337616.1"/>
    <property type="molecule type" value="Genomic_DNA"/>
</dbReference>
<comment type="catalytic activity">
    <reaction evidence="11 12">
        <text>uridine(1498) in 16S rRNA + S-adenosyl-L-methionine = N(3)-methyluridine(1498) in 16S rRNA + S-adenosyl-L-homocysteine + H(+)</text>
        <dbReference type="Rhea" id="RHEA:42920"/>
        <dbReference type="Rhea" id="RHEA-COMP:10283"/>
        <dbReference type="Rhea" id="RHEA-COMP:10284"/>
        <dbReference type="ChEBI" id="CHEBI:15378"/>
        <dbReference type="ChEBI" id="CHEBI:57856"/>
        <dbReference type="ChEBI" id="CHEBI:59789"/>
        <dbReference type="ChEBI" id="CHEBI:65315"/>
        <dbReference type="ChEBI" id="CHEBI:74502"/>
        <dbReference type="EC" id="2.1.1.193"/>
    </reaction>
</comment>
<dbReference type="InterPro" id="IPR046886">
    <property type="entry name" value="RsmE_MTase_dom"/>
</dbReference>
<comment type="subcellular location">
    <subcellularLocation>
        <location evidence="1 12">Cytoplasm</location>
    </subcellularLocation>
</comment>
<dbReference type="Pfam" id="PF20260">
    <property type="entry name" value="PUA_4"/>
    <property type="match status" value="1"/>
</dbReference>
<proteinExistence type="inferred from homology"/>
<feature type="domain" description="Ribosomal RNA small subunit methyltransferase E PUA-like" evidence="14">
    <location>
        <begin position="29"/>
        <end position="73"/>
    </location>
</feature>
<dbReference type="InterPro" id="IPR046887">
    <property type="entry name" value="RsmE_PUA-like"/>
</dbReference>
<evidence type="ECO:0000313" key="16">
    <source>
        <dbReference type="Proteomes" id="UP001055804"/>
    </source>
</evidence>
<dbReference type="NCBIfam" id="TIGR00046">
    <property type="entry name" value="RsmE family RNA methyltransferase"/>
    <property type="match status" value="1"/>
</dbReference>
<comment type="function">
    <text evidence="10 12">Specifically methylates the N3 position of the uracil ring of uridine 1498 (m3U1498) in 16S rRNA. Acts on the fully assembled 30S ribosomal subunit.</text>
</comment>
<dbReference type="CDD" id="cd18084">
    <property type="entry name" value="RsmE-like"/>
    <property type="match status" value="1"/>
</dbReference>
<evidence type="ECO:0000256" key="8">
    <source>
        <dbReference type="ARBA" id="ARBA00022679"/>
    </source>
</evidence>
<dbReference type="GO" id="GO:0070042">
    <property type="term" value="F:rRNA (uridine-N3-)-methyltransferase activity"/>
    <property type="evidence" value="ECO:0007669"/>
    <property type="project" value="TreeGrafter"/>
</dbReference>
<dbReference type="Gene3D" id="2.40.240.20">
    <property type="entry name" value="Hypothetical PUA domain-like, domain 1"/>
    <property type="match status" value="1"/>
</dbReference>
<dbReference type="SUPFAM" id="SSF88697">
    <property type="entry name" value="PUA domain-like"/>
    <property type="match status" value="1"/>
</dbReference>
<evidence type="ECO:0000256" key="10">
    <source>
        <dbReference type="ARBA" id="ARBA00025699"/>
    </source>
</evidence>
<reference evidence="15" key="1">
    <citation type="submission" date="2022-06" db="EMBL/GenBank/DDBJ databases">
        <title>Isolation and Genomics of Futiania mangrovii gen. nov., sp. nov., a Rare and Metabolically-versatile member in the Class Alphaproteobacteria.</title>
        <authorList>
            <person name="Liu L."/>
            <person name="Huang W.-C."/>
            <person name="Pan J."/>
            <person name="Li J."/>
            <person name="Huang Y."/>
            <person name="Du H."/>
            <person name="Liu Y."/>
            <person name="Li M."/>
        </authorList>
    </citation>
    <scope>NUCLEOTIDE SEQUENCE</scope>
    <source>
        <strain evidence="15">FT118</strain>
    </source>
</reference>
<dbReference type="PIRSF" id="PIRSF015601">
    <property type="entry name" value="MTase_slr0722"/>
    <property type="match status" value="1"/>
</dbReference>
<evidence type="ECO:0000256" key="11">
    <source>
        <dbReference type="ARBA" id="ARBA00047944"/>
    </source>
</evidence>
<dbReference type="PANTHER" id="PTHR30027">
    <property type="entry name" value="RIBOSOMAL RNA SMALL SUBUNIT METHYLTRANSFERASE E"/>
    <property type="match status" value="1"/>
</dbReference>
<evidence type="ECO:0000256" key="2">
    <source>
        <dbReference type="ARBA" id="ARBA00005528"/>
    </source>
</evidence>
<name>A0A9J6PII4_9PROT</name>
<comment type="caution">
    <text evidence="15">The sequence shown here is derived from an EMBL/GenBank/DDBJ whole genome shotgun (WGS) entry which is preliminary data.</text>
</comment>
<dbReference type="Gene3D" id="3.40.1280.10">
    <property type="match status" value="1"/>
</dbReference>
<keyword evidence="8 12" id="KW-0808">Transferase</keyword>
<keyword evidence="5 12" id="KW-0963">Cytoplasm</keyword>